<proteinExistence type="predicted"/>
<feature type="region of interest" description="Disordered" evidence="1">
    <location>
        <begin position="32"/>
        <end position="62"/>
    </location>
</feature>
<accession>A0A0C9WKR9</accession>
<evidence type="ECO:0000313" key="2">
    <source>
        <dbReference type="EMBL" id="KIJ96579.1"/>
    </source>
</evidence>
<dbReference type="Proteomes" id="UP000054477">
    <property type="component" value="Unassembled WGS sequence"/>
</dbReference>
<name>A0A0C9WKR9_9AGAR</name>
<dbReference type="EMBL" id="KN838717">
    <property type="protein sequence ID" value="KIJ96579.1"/>
    <property type="molecule type" value="Genomic_DNA"/>
</dbReference>
<dbReference type="AlphaFoldDB" id="A0A0C9WKR9"/>
<protein>
    <submittedName>
        <fullName evidence="2">Uncharacterized protein</fullName>
    </submittedName>
</protein>
<organism evidence="2 3">
    <name type="scientific">Laccaria amethystina LaAM-08-1</name>
    <dbReference type="NCBI Taxonomy" id="1095629"/>
    <lineage>
        <taxon>Eukaryota</taxon>
        <taxon>Fungi</taxon>
        <taxon>Dikarya</taxon>
        <taxon>Basidiomycota</taxon>
        <taxon>Agaricomycotina</taxon>
        <taxon>Agaricomycetes</taxon>
        <taxon>Agaricomycetidae</taxon>
        <taxon>Agaricales</taxon>
        <taxon>Agaricineae</taxon>
        <taxon>Hydnangiaceae</taxon>
        <taxon>Laccaria</taxon>
    </lineage>
</organism>
<evidence type="ECO:0000256" key="1">
    <source>
        <dbReference type="SAM" id="MobiDB-lite"/>
    </source>
</evidence>
<evidence type="ECO:0000313" key="3">
    <source>
        <dbReference type="Proteomes" id="UP000054477"/>
    </source>
</evidence>
<keyword evidence="3" id="KW-1185">Reference proteome</keyword>
<reference evidence="3" key="2">
    <citation type="submission" date="2015-01" db="EMBL/GenBank/DDBJ databases">
        <title>Evolutionary Origins and Diversification of the Mycorrhizal Mutualists.</title>
        <authorList>
            <consortium name="DOE Joint Genome Institute"/>
            <consortium name="Mycorrhizal Genomics Consortium"/>
            <person name="Kohler A."/>
            <person name="Kuo A."/>
            <person name="Nagy L.G."/>
            <person name="Floudas D."/>
            <person name="Copeland A."/>
            <person name="Barry K.W."/>
            <person name="Cichocki N."/>
            <person name="Veneault-Fourrey C."/>
            <person name="LaButti K."/>
            <person name="Lindquist E.A."/>
            <person name="Lipzen A."/>
            <person name="Lundell T."/>
            <person name="Morin E."/>
            <person name="Murat C."/>
            <person name="Riley R."/>
            <person name="Ohm R."/>
            <person name="Sun H."/>
            <person name="Tunlid A."/>
            <person name="Henrissat B."/>
            <person name="Grigoriev I.V."/>
            <person name="Hibbett D.S."/>
            <person name="Martin F."/>
        </authorList>
    </citation>
    <scope>NUCLEOTIDE SEQUENCE [LARGE SCALE GENOMIC DNA]</scope>
    <source>
        <strain evidence="3">LaAM-08-1</strain>
    </source>
</reference>
<sequence length="110" mass="12223">MTLQSDELIRLSPTLCRAWTIEKDRFEYVPRPPAQCSAPEIDNTMPQSEKSHMPSPPSSLPGSEFSINCRCGLGVMEIFSTRKKMVKLSNVMNAEIGLMSHVSITAVHTT</sequence>
<gene>
    <name evidence="2" type="ORF">K443DRAFT_10545</name>
</gene>
<dbReference type="HOGENOM" id="CLU_2171471_0_0_1"/>
<reference evidence="2 3" key="1">
    <citation type="submission" date="2014-04" db="EMBL/GenBank/DDBJ databases">
        <authorList>
            <consortium name="DOE Joint Genome Institute"/>
            <person name="Kuo A."/>
            <person name="Kohler A."/>
            <person name="Nagy L.G."/>
            <person name="Floudas D."/>
            <person name="Copeland A."/>
            <person name="Barry K.W."/>
            <person name="Cichocki N."/>
            <person name="Veneault-Fourrey C."/>
            <person name="LaButti K."/>
            <person name="Lindquist E.A."/>
            <person name="Lipzen A."/>
            <person name="Lundell T."/>
            <person name="Morin E."/>
            <person name="Murat C."/>
            <person name="Sun H."/>
            <person name="Tunlid A."/>
            <person name="Henrissat B."/>
            <person name="Grigoriev I.V."/>
            <person name="Hibbett D.S."/>
            <person name="Martin F."/>
            <person name="Nordberg H.P."/>
            <person name="Cantor M.N."/>
            <person name="Hua S.X."/>
        </authorList>
    </citation>
    <scope>NUCLEOTIDE SEQUENCE [LARGE SCALE GENOMIC DNA]</scope>
    <source>
        <strain evidence="2 3">LaAM-08-1</strain>
    </source>
</reference>